<protein>
    <submittedName>
        <fullName evidence="1">Uncharacterized protein</fullName>
    </submittedName>
</protein>
<keyword evidence="2" id="KW-1185">Reference proteome</keyword>
<dbReference type="RefSeq" id="WP_190615018.1">
    <property type="nucleotide sequence ID" value="NZ_AP018712.1"/>
</dbReference>
<dbReference type="Proteomes" id="UP000516361">
    <property type="component" value="Chromosome"/>
</dbReference>
<reference evidence="1 2" key="1">
    <citation type="submission" date="2018-06" db="EMBL/GenBank/DDBJ databases">
        <title>Genome sequencing of Oceanotoga sp. sy52.</title>
        <authorList>
            <person name="Mori K."/>
        </authorList>
    </citation>
    <scope>NUCLEOTIDE SEQUENCE [LARGE SCALE GENOMIC DNA]</scope>
    <source>
        <strain evidence="2">sy52</strain>
    </source>
</reference>
<organism evidence="1 2">
    <name type="scientific">Tepiditoga spiralis</name>
    <dbReference type="NCBI Taxonomy" id="2108365"/>
    <lineage>
        <taxon>Bacteria</taxon>
        <taxon>Thermotogati</taxon>
        <taxon>Thermotogota</taxon>
        <taxon>Thermotogae</taxon>
        <taxon>Petrotogales</taxon>
        <taxon>Petrotogaceae</taxon>
        <taxon>Tepiditoga</taxon>
    </lineage>
</organism>
<accession>A0A7G1G171</accession>
<gene>
    <name evidence="1" type="ORF">OSSY52_00090</name>
</gene>
<sequence>MKKVEFINKICESLDKECFNEFYFVVVNGKEDIGNNESLICPNKIFCYDDRIIISSYNYEKNENIEIKKFMEKLDNFEDMELYVMDSKNRIFSIEDNIEISSDQYASLILVPVENYMEIANIK</sequence>
<dbReference type="AlphaFoldDB" id="A0A7G1G171"/>
<dbReference type="InParanoid" id="A0A7G1G171"/>
<evidence type="ECO:0000313" key="2">
    <source>
        <dbReference type="Proteomes" id="UP000516361"/>
    </source>
</evidence>
<name>A0A7G1G171_9BACT</name>
<dbReference type="EMBL" id="AP018712">
    <property type="protein sequence ID" value="BBE29868.1"/>
    <property type="molecule type" value="Genomic_DNA"/>
</dbReference>
<proteinExistence type="predicted"/>
<dbReference type="KEGG" id="ocy:OSSY52_00090"/>
<evidence type="ECO:0000313" key="1">
    <source>
        <dbReference type="EMBL" id="BBE29868.1"/>
    </source>
</evidence>